<keyword evidence="1" id="KW-0175">Coiled coil</keyword>
<sequence>MRLEVLLEKRDLAKRLLRKLVKEYNRETAEDTTNVRLEQPSPFGFGVVKVAQSSKESVAEQQISNFFKEIEGTLAIGDDVIQFWVERSTAYPTLANIALNVLSIPASTAAVERFFSITSMHTAARKSRTGHALLKSRSILTYNSNLIEM</sequence>
<dbReference type="SUPFAM" id="SSF53098">
    <property type="entry name" value="Ribonuclease H-like"/>
    <property type="match status" value="1"/>
</dbReference>
<proteinExistence type="predicted"/>
<feature type="domain" description="HAT C-terminal dimerisation" evidence="2">
    <location>
        <begin position="79"/>
        <end position="129"/>
    </location>
</feature>
<dbReference type="InterPro" id="IPR008906">
    <property type="entry name" value="HATC_C_dom"/>
</dbReference>
<dbReference type="InterPro" id="IPR012337">
    <property type="entry name" value="RNaseH-like_sf"/>
</dbReference>
<accession>A0A915EMD2</accession>
<evidence type="ECO:0000259" key="2">
    <source>
        <dbReference type="Pfam" id="PF05699"/>
    </source>
</evidence>
<organism evidence="3 4">
    <name type="scientific">Ditylenchus dipsaci</name>
    <dbReference type="NCBI Taxonomy" id="166011"/>
    <lineage>
        <taxon>Eukaryota</taxon>
        <taxon>Metazoa</taxon>
        <taxon>Ecdysozoa</taxon>
        <taxon>Nematoda</taxon>
        <taxon>Chromadorea</taxon>
        <taxon>Rhabditida</taxon>
        <taxon>Tylenchina</taxon>
        <taxon>Tylenchomorpha</taxon>
        <taxon>Sphaerularioidea</taxon>
        <taxon>Anguinidae</taxon>
        <taxon>Anguininae</taxon>
        <taxon>Ditylenchus</taxon>
    </lineage>
</organism>
<evidence type="ECO:0000256" key="1">
    <source>
        <dbReference type="SAM" id="Coils"/>
    </source>
</evidence>
<dbReference type="AlphaFoldDB" id="A0A915EMD2"/>
<evidence type="ECO:0000313" key="4">
    <source>
        <dbReference type="WBParaSite" id="jg7805"/>
    </source>
</evidence>
<reference evidence="4" key="1">
    <citation type="submission" date="2022-11" db="UniProtKB">
        <authorList>
            <consortium name="WormBaseParasite"/>
        </authorList>
    </citation>
    <scope>IDENTIFICATION</scope>
</reference>
<dbReference type="WBParaSite" id="jg7805">
    <property type="protein sequence ID" value="jg7805"/>
    <property type="gene ID" value="jg7805"/>
</dbReference>
<feature type="coiled-coil region" evidence="1">
    <location>
        <begin position="3"/>
        <end position="30"/>
    </location>
</feature>
<dbReference type="GO" id="GO:0046983">
    <property type="term" value="F:protein dimerization activity"/>
    <property type="evidence" value="ECO:0007669"/>
    <property type="project" value="InterPro"/>
</dbReference>
<evidence type="ECO:0000313" key="3">
    <source>
        <dbReference type="Proteomes" id="UP000887574"/>
    </source>
</evidence>
<keyword evidence="3" id="KW-1185">Reference proteome</keyword>
<dbReference type="Pfam" id="PF05699">
    <property type="entry name" value="Dimer_Tnp_hAT"/>
    <property type="match status" value="1"/>
</dbReference>
<protein>
    <submittedName>
        <fullName evidence="4">HAT C-terminal dimerisation domain-containing protein</fullName>
    </submittedName>
</protein>
<dbReference type="Proteomes" id="UP000887574">
    <property type="component" value="Unplaced"/>
</dbReference>
<name>A0A915EMD2_9BILA</name>